<evidence type="ECO:0000313" key="13">
    <source>
        <dbReference type="EMBL" id="MBB1122989.1"/>
    </source>
</evidence>
<accession>A0A839H906</accession>
<gene>
    <name evidence="13" type="ORF">H5S41_03310</name>
</gene>
<evidence type="ECO:0000256" key="9">
    <source>
        <dbReference type="ARBA" id="ARBA00022737"/>
    </source>
</evidence>
<comment type="catalytic activity">
    <reaction evidence="1">
        <text>2 6,7-dimethyl-8-(1-D-ribityl)lumazine + H(+) = 5-amino-6-(D-ribitylamino)uracil + riboflavin</text>
        <dbReference type="Rhea" id="RHEA:20772"/>
        <dbReference type="ChEBI" id="CHEBI:15378"/>
        <dbReference type="ChEBI" id="CHEBI:15934"/>
        <dbReference type="ChEBI" id="CHEBI:57986"/>
        <dbReference type="ChEBI" id="CHEBI:58201"/>
        <dbReference type="EC" id="2.5.1.9"/>
    </reaction>
</comment>
<protein>
    <recommendedName>
        <fullName evidence="6 10">Riboflavin synthase</fullName>
        <ecNumber evidence="5 10">2.5.1.9</ecNumber>
    </recommendedName>
</protein>
<dbReference type="SUPFAM" id="SSF63380">
    <property type="entry name" value="Riboflavin synthase domain-like"/>
    <property type="match status" value="2"/>
</dbReference>
<comment type="subunit">
    <text evidence="4">Homotrimer.</text>
</comment>
<dbReference type="FunFam" id="2.40.30.20:FF:000004">
    <property type="entry name" value="Riboflavin synthase, alpha subunit"/>
    <property type="match status" value="1"/>
</dbReference>
<dbReference type="PIRSF" id="PIRSF000498">
    <property type="entry name" value="Riboflavin_syn_A"/>
    <property type="match status" value="1"/>
</dbReference>
<evidence type="ECO:0000256" key="2">
    <source>
        <dbReference type="ARBA" id="ARBA00002803"/>
    </source>
</evidence>
<keyword evidence="9" id="KW-0677">Repeat</keyword>
<reference evidence="13 14" key="1">
    <citation type="submission" date="2020-07" db="EMBL/GenBank/DDBJ databases">
        <title>Description of Limosilactobacillus balticus sp. nov., Limosilactobacillus agrestis sp. nov., Limosilactobacillus albertensis sp. nov., Limosilactobacillus rudii sp. nov., Limosilactobacillus fastidiosus sp. nov., five novel Limosilactobacillus species isolated from the vertebrate gastrointestinal tract, and proposal of 6 subspecies of Limosilactobacillus reuteri adapted to the gastrointestinal tract of specific vertebrate hosts.</title>
        <authorList>
            <person name="Li F."/>
            <person name="Cheng C."/>
            <person name="Zheng J."/>
            <person name="Quevedo R.M."/>
            <person name="Li J."/>
            <person name="Roos S."/>
            <person name="Gaenzle M.G."/>
            <person name="Walter J."/>
        </authorList>
    </citation>
    <scope>NUCLEOTIDE SEQUENCE [LARGE SCALE GENOMIC DNA]</scope>
    <source>
        <strain evidence="13 14">Lr3000</strain>
    </source>
</reference>
<dbReference type="Pfam" id="PF00677">
    <property type="entry name" value="Lum_binding"/>
    <property type="match status" value="2"/>
</dbReference>
<dbReference type="InterPro" id="IPR026017">
    <property type="entry name" value="Lumazine-bd_dom"/>
</dbReference>
<feature type="domain" description="Lumazine-binding" evidence="12">
    <location>
        <begin position="99"/>
        <end position="195"/>
    </location>
</feature>
<evidence type="ECO:0000256" key="6">
    <source>
        <dbReference type="ARBA" id="ARBA00013950"/>
    </source>
</evidence>
<dbReference type="GO" id="GO:0004746">
    <property type="term" value="F:riboflavin synthase activity"/>
    <property type="evidence" value="ECO:0007669"/>
    <property type="project" value="UniProtKB-UniRule"/>
</dbReference>
<dbReference type="NCBIfam" id="TIGR00187">
    <property type="entry name" value="ribE"/>
    <property type="match status" value="1"/>
</dbReference>
<evidence type="ECO:0000256" key="8">
    <source>
        <dbReference type="ARBA" id="ARBA00022679"/>
    </source>
</evidence>
<dbReference type="PROSITE" id="PS51177">
    <property type="entry name" value="LUMAZINE_BIND"/>
    <property type="match status" value="2"/>
</dbReference>
<feature type="domain" description="Lumazine-binding" evidence="12">
    <location>
        <begin position="1"/>
        <end position="98"/>
    </location>
</feature>
<dbReference type="PANTHER" id="PTHR21098:SF12">
    <property type="entry name" value="RIBOFLAVIN SYNTHASE"/>
    <property type="match status" value="1"/>
</dbReference>
<dbReference type="NCBIfam" id="NF006767">
    <property type="entry name" value="PRK09289.1"/>
    <property type="match status" value="1"/>
</dbReference>
<dbReference type="CDD" id="cd00402">
    <property type="entry name" value="Riboflavin_synthase_like"/>
    <property type="match status" value="1"/>
</dbReference>
<dbReference type="AlphaFoldDB" id="A0A839H906"/>
<evidence type="ECO:0000256" key="10">
    <source>
        <dbReference type="NCBIfam" id="TIGR00187"/>
    </source>
</evidence>
<dbReference type="InterPro" id="IPR023366">
    <property type="entry name" value="ATP_synth_asu-like_sf"/>
</dbReference>
<evidence type="ECO:0000256" key="4">
    <source>
        <dbReference type="ARBA" id="ARBA00011233"/>
    </source>
</evidence>
<dbReference type="FunFam" id="2.40.30.20:FF:000003">
    <property type="entry name" value="Riboflavin synthase, alpha subunit"/>
    <property type="match status" value="1"/>
</dbReference>
<evidence type="ECO:0000256" key="7">
    <source>
        <dbReference type="ARBA" id="ARBA00022619"/>
    </source>
</evidence>
<dbReference type="RefSeq" id="WP_182602325.1">
    <property type="nucleotide sequence ID" value="NZ_JACIVD010000054.1"/>
</dbReference>
<name>A0A839H906_9LACO</name>
<evidence type="ECO:0000256" key="11">
    <source>
        <dbReference type="PROSITE-ProRule" id="PRU00524"/>
    </source>
</evidence>
<organism evidence="13 14">
    <name type="scientific">Limosilactobacillus albertensis</name>
    <dbReference type="NCBI Taxonomy" id="2759752"/>
    <lineage>
        <taxon>Bacteria</taxon>
        <taxon>Bacillati</taxon>
        <taxon>Bacillota</taxon>
        <taxon>Bacilli</taxon>
        <taxon>Lactobacillales</taxon>
        <taxon>Lactobacillaceae</taxon>
        <taxon>Limosilactobacillus</taxon>
    </lineage>
</organism>
<sequence>MFSGLVAGTGEITKIIKQGKTIELMVRPQIADFLTNVKHGDSIAVNGTCLTVVSIIDNQFSTTLMPQTFEKTTFKNLQAGSLVNLERSLQVGSRLEGHIVTGHVDEVSQVIERKANENAIELKFNLPQHLVGQIIAQGSIAINGVSLTVMDTSSKWFTVGLIPHTQFITNLDRLAVGDEVNLETDILGKYVVTNLSGGRK</sequence>
<keyword evidence="7" id="KW-0686">Riboflavin biosynthesis</keyword>
<dbReference type="EC" id="2.5.1.9" evidence="5 10"/>
<evidence type="ECO:0000313" key="14">
    <source>
        <dbReference type="Proteomes" id="UP000547628"/>
    </source>
</evidence>
<evidence type="ECO:0000256" key="3">
    <source>
        <dbReference type="ARBA" id="ARBA00004887"/>
    </source>
</evidence>
<dbReference type="GO" id="GO:0009231">
    <property type="term" value="P:riboflavin biosynthetic process"/>
    <property type="evidence" value="ECO:0007669"/>
    <property type="project" value="UniProtKB-KW"/>
</dbReference>
<keyword evidence="8 13" id="KW-0808">Transferase</keyword>
<feature type="repeat" description="Lumazine-binding" evidence="11">
    <location>
        <begin position="99"/>
        <end position="195"/>
    </location>
</feature>
<feature type="repeat" description="Lumazine-binding" evidence="11">
    <location>
        <begin position="1"/>
        <end position="98"/>
    </location>
</feature>
<comment type="pathway">
    <text evidence="3">Cofactor biosynthesis; riboflavin biosynthesis; riboflavin from 2-hydroxy-3-oxobutyl phosphate and 5-amino-6-(D-ribitylamino)uracil: step 2/2.</text>
</comment>
<dbReference type="Proteomes" id="UP000547628">
    <property type="component" value="Unassembled WGS sequence"/>
</dbReference>
<proteinExistence type="predicted"/>
<dbReference type="EMBL" id="JACIVD010000054">
    <property type="protein sequence ID" value="MBB1122989.1"/>
    <property type="molecule type" value="Genomic_DNA"/>
</dbReference>
<dbReference type="Gene3D" id="2.40.30.20">
    <property type="match status" value="2"/>
</dbReference>
<evidence type="ECO:0000256" key="1">
    <source>
        <dbReference type="ARBA" id="ARBA00000968"/>
    </source>
</evidence>
<evidence type="ECO:0000259" key="12">
    <source>
        <dbReference type="PROSITE" id="PS51177"/>
    </source>
</evidence>
<dbReference type="InterPro" id="IPR001783">
    <property type="entry name" value="Lumazine-bd"/>
</dbReference>
<dbReference type="PANTHER" id="PTHR21098">
    <property type="entry name" value="RIBOFLAVIN SYNTHASE ALPHA CHAIN"/>
    <property type="match status" value="1"/>
</dbReference>
<comment type="function">
    <text evidence="2">Catalyzes the dismutation of two molecules of 6,7-dimethyl-8-ribityllumazine, resulting in the formation of riboflavin and 5-amino-6-(D-ribitylamino)uracil.</text>
</comment>
<dbReference type="InterPro" id="IPR017938">
    <property type="entry name" value="Riboflavin_synthase-like_b-brl"/>
</dbReference>
<comment type="caution">
    <text evidence="13">The sequence shown here is derived from an EMBL/GenBank/DDBJ whole genome shotgun (WGS) entry which is preliminary data.</text>
</comment>
<evidence type="ECO:0000256" key="5">
    <source>
        <dbReference type="ARBA" id="ARBA00012827"/>
    </source>
</evidence>